<dbReference type="Proteomes" id="UP000700596">
    <property type="component" value="Unassembled WGS sequence"/>
</dbReference>
<evidence type="ECO:0000313" key="2">
    <source>
        <dbReference type="EMBL" id="KAH7108882.1"/>
    </source>
</evidence>
<accession>A0A9P9CXW6</accession>
<evidence type="ECO:0000313" key="3">
    <source>
        <dbReference type="Proteomes" id="UP000700596"/>
    </source>
</evidence>
<protein>
    <submittedName>
        <fullName evidence="2">Uncharacterized protein</fullName>
    </submittedName>
</protein>
<dbReference type="PANTHER" id="PTHR47654">
    <property type="entry name" value="ZN(II)2CYS6 TRANSCRIPTION FACTOR (EUROFUNG)-RELATED"/>
    <property type="match status" value="1"/>
</dbReference>
<dbReference type="OrthoDB" id="5296287at2759"/>
<proteinExistence type="predicted"/>
<dbReference type="PANTHER" id="PTHR47654:SF5">
    <property type="entry name" value="TRANSCRIPTION FACTOR DOMAIN-CONTAINING PROTEIN"/>
    <property type="match status" value="1"/>
</dbReference>
<gene>
    <name evidence="2" type="ORF">B0J11DRAFT_513094</name>
</gene>
<keyword evidence="3" id="KW-1185">Reference proteome</keyword>
<dbReference type="EMBL" id="JAGMWT010000035">
    <property type="protein sequence ID" value="KAH7108882.1"/>
    <property type="molecule type" value="Genomic_DNA"/>
</dbReference>
<dbReference type="AlphaFoldDB" id="A0A9P9CXW6"/>
<sequence length="383" mass="43352">YTIITPDSSKNSPAAPEVSNSDSYLKSRVRVDVITQRAMIELYSVRVVTKPWTRVQEAISGLSEQLERWSVSLPIGLNFTQQNSDASFQRERLILEMHYLGTKILITRPCLCRLDTRLTNQLKTSSDFDRQTAWACICAAKAMANLLPDQYDPRYLYRTGPWWCIVHNLMQALVILLLEIASKCIPFSHGEEILSSMKKLIRWLRAMKSNNEIAKRGYDMADSILQRLVPQVDVDITDLLTEHAAELEKSAASNYGAHFTNGYKHRYLFSAGNRNQQSEEQKSHADIFYNDQTGCKSMFAFPPGSTCSSSLLAGFNSADRVSRGHLPGDGIFFSNPFATPYDGQLQAAPTIMDMSRYLTSSLPNLKAMRLFLGWRSLRLHTKE</sequence>
<comment type="caution">
    <text evidence="2">The sequence shown here is derived from an EMBL/GenBank/DDBJ whole genome shotgun (WGS) entry which is preliminary data.</text>
</comment>
<dbReference type="InterPro" id="IPR053230">
    <property type="entry name" value="Trans_reg_galc"/>
</dbReference>
<reference evidence="2" key="1">
    <citation type="journal article" date="2021" name="Nat. Commun.">
        <title>Genetic determinants of endophytism in the Arabidopsis root mycobiome.</title>
        <authorList>
            <person name="Mesny F."/>
            <person name="Miyauchi S."/>
            <person name="Thiergart T."/>
            <person name="Pickel B."/>
            <person name="Atanasova L."/>
            <person name="Karlsson M."/>
            <person name="Huettel B."/>
            <person name="Barry K.W."/>
            <person name="Haridas S."/>
            <person name="Chen C."/>
            <person name="Bauer D."/>
            <person name="Andreopoulos W."/>
            <person name="Pangilinan J."/>
            <person name="LaButti K."/>
            <person name="Riley R."/>
            <person name="Lipzen A."/>
            <person name="Clum A."/>
            <person name="Drula E."/>
            <person name="Henrissat B."/>
            <person name="Kohler A."/>
            <person name="Grigoriev I.V."/>
            <person name="Martin F.M."/>
            <person name="Hacquard S."/>
        </authorList>
    </citation>
    <scope>NUCLEOTIDE SEQUENCE</scope>
    <source>
        <strain evidence="2">MPI-CAGE-CH-0243</strain>
    </source>
</reference>
<dbReference type="CDD" id="cd12148">
    <property type="entry name" value="fungal_TF_MHR"/>
    <property type="match status" value="1"/>
</dbReference>
<organism evidence="2 3">
    <name type="scientific">Dendryphion nanum</name>
    <dbReference type="NCBI Taxonomy" id="256645"/>
    <lineage>
        <taxon>Eukaryota</taxon>
        <taxon>Fungi</taxon>
        <taxon>Dikarya</taxon>
        <taxon>Ascomycota</taxon>
        <taxon>Pezizomycotina</taxon>
        <taxon>Dothideomycetes</taxon>
        <taxon>Pleosporomycetidae</taxon>
        <taxon>Pleosporales</taxon>
        <taxon>Torulaceae</taxon>
        <taxon>Dendryphion</taxon>
    </lineage>
</organism>
<name>A0A9P9CXW6_9PLEO</name>
<feature type="region of interest" description="Disordered" evidence="1">
    <location>
        <begin position="1"/>
        <end position="20"/>
    </location>
</feature>
<evidence type="ECO:0000256" key="1">
    <source>
        <dbReference type="SAM" id="MobiDB-lite"/>
    </source>
</evidence>
<feature type="non-terminal residue" evidence="2">
    <location>
        <position position="383"/>
    </location>
</feature>